<dbReference type="PANTHER" id="PTHR11706">
    <property type="entry name" value="SOLUTE CARRIER PROTEIN FAMILY 11 MEMBER"/>
    <property type="match status" value="1"/>
</dbReference>
<dbReference type="InterPro" id="IPR001046">
    <property type="entry name" value="NRAMP_fam"/>
</dbReference>
<comment type="similarity">
    <text evidence="2">Belongs to the NRAMP (TC 2.A.55) family.</text>
</comment>
<evidence type="ECO:0000256" key="6">
    <source>
        <dbReference type="SAM" id="Phobius"/>
    </source>
</evidence>
<reference evidence="7 8" key="1">
    <citation type="journal article" date="2014" name="Agronomy (Basel)">
        <title>A Draft Genome Sequence for Ensete ventricosum, the Drought-Tolerant Tree Against Hunger.</title>
        <authorList>
            <person name="Harrison J."/>
            <person name="Moore K.A."/>
            <person name="Paszkiewicz K."/>
            <person name="Jones T."/>
            <person name="Grant M."/>
            <person name="Ambacheew D."/>
            <person name="Muzemil S."/>
            <person name="Studholme D.J."/>
        </authorList>
    </citation>
    <scope>NUCLEOTIDE SEQUENCE [LARGE SCALE GENOMIC DNA]</scope>
</reference>
<evidence type="ECO:0000256" key="2">
    <source>
        <dbReference type="ARBA" id="ARBA00009965"/>
    </source>
</evidence>
<feature type="transmembrane region" description="Helical" evidence="6">
    <location>
        <begin position="115"/>
        <end position="139"/>
    </location>
</feature>
<dbReference type="Proteomes" id="UP000287651">
    <property type="component" value="Unassembled WGS sequence"/>
</dbReference>
<evidence type="ECO:0000313" key="7">
    <source>
        <dbReference type="EMBL" id="RRT76446.1"/>
    </source>
</evidence>
<comment type="caution">
    <text evidence="7">The sequence shown here is derived from an EMBL/GenBank/DDBJ whole genome shotgun (WGS) entry which is preliminary data.</text>
</comment>
<gene>
    <name evidence="7" type="ORF">B296_00022525</name>
</gene>
<evidence type="ECO:0000256" key="1">
    <source>
        <dbReference type="ARBA" id="ARBA00004141"/>
    </source>
</evidence>
<name>A0A427AJS9_ENSVE</name>
<dbReference type="Pfam" id="PF01566">
    <property type="entry name" value="Nramp"/>
    <property type="match status" value="1"/>
</dbReference>
<sequence>MESLASRTVAHLFPSLGPALVISMGYIDLGKWLAAVDGGARFGNDLVLLVLFFNLTAILCQYLASCVGIVSGKNLAQVLHSNFMEYSRTACMILGVQSQLSIITSDLTMNLGMAYGFNLLFGVDLVASICFAAATSVLFPPLVDLLVNF</sequence>
<evidence type="ECO:0000256" key="4">
    <source>
        <dbReference type="ARBA" id="ARBA00022989"/>
    </source>
</evidence>
<dbReference type="AlphaFoldDB" id="A0A427AJS9"/>
<feature type="transmembrane region" description="Helical" evidence="6">
    <location>
        <begin position="12"/>
        <end position="34"/>
    </location>
</feature>
<evidence type="ECO:0000256" key="5">
    <source>
        <dbReference type="ARBA" id="ARBA00023136"/>
    </source>
</evidence>
<keyword evidence="5 6" id="KW-0472">Membrane</keyword>
<comment type="subcellular location">
    <subcellularLocation>
        <location evidence="1">Membrane</location>
        <topology evidence="1">Multi-pass membrane protein</topology>
    </subcellularLocation>
</comment>
<feature type="transmembrane region" description="Helical" evidence="6">
    <location>
        <begin position="46"/>
        <end position="71"/>
    </location>
</feature>
<dbReference type="EMBL" id="AMZH03002192">
    <property type="protein sequence ID" value="RRT76446.1"/>
    <property type="molecule type" value="Genomic_DNA"/>
</dbReference>
<proteinExistence type="inferred from homology"/>
<organism evidence="7 8">
    <name type="scientific">Ensete ventricosum</name>
    <name type="common">Abyssinian banana</name>
    <name type="synonym">Musa ensete</name>
    <dbReference type="NCBI Taxonomy" id="4639"/>
    <lineage>
        <taxon>Eukaryota</taxon>
        <taxon>Viridiplantae</taxon>
        <taxon>Streptophyta</taxon>
        <taxon>Embryophyta</taxon>
        <taxon>Tracheophyta</taxon>
        <taxon>Spermatophyta</taxon>
        <taxon>Magnoliopsida</taxon>
        <taxon>Liliopsida</taxon>
        <taxon>Zingiberales</taxon>
        <taxon>Musaceae</taxon>
        <taxon>Ensete</taxon>
    </lineage>
</organism>
<dbReference type="GO" id="GO:0005886">
    <property type="term" value="C:plasma membrane"/>
    <property type="evidence" value="ECO:0007669"/>
    <property type="project" value="TreeGrafter"/>
</dbReference>
<accession>A0A427AJS9</accession>
<dbReference type="GO" id="GO:0034755">
    <property type="term" value="P:iron ion transmembrane transport"/>
    <property type="evidence" value="ECO:0007669"/>
    <property type="project" value="TreeGrafter"/>
</dbReference>
<dbReference type="GO" id="GO:0005384">
    <property type="term" value="F:manganese ion transmembrane transporter activity"/>
    <property type="evidence" value="ECO:0007669"/>
    <property type="project" value="TreeGrafter"/>
</dbReference>
<dbReference type="PANTHER" id="PTHR11706:SF75">
    <property type="entry name" value="ETHYLENE-INSENSITIVE PROTEIN 2"/>
    <property type="match status" value="1"/>
</dbReference>
<keyword evidence="4 6" id="KW-1133">Transmembrane helix</keyword>
<protein>
    <submittedName>
        <fullName evidence="7">Uncharacterized protein</fullName>
    </submittedName>
</protein>
<dbReference type="GO" id="GO:0015086">
    <property type="term" value="F:cadmium ion transmembrane transporter activity"/>
    <property type="evidence" value="ECO:0007669"/>
    <property type="project" value="TreeGrafter"/>
</dbReference>
<evidence type="ECO:0000256" key="3">
    <source>
        <dbReference type="ARBA" id="ARBA00022692"/>
    </source>
</evidence>
<keyword evidence="3 6" id="KW-0812">Transmembrane</keyword>
<evidence type="ECO:0000313" key="8">
    <source>
        <dbReference type="Proteomes" id="UP000287651"/>
    </source>
</evidence>